<organism evidence="1 2">
    <name type="scientific">Blepharisma stoltei</name>
    <dbReference type="NCBI Taxonomy" id="1481888"/>
    <lineage>
        <taxon>Eukaryota</taxon>
        <taxon>Sar</taxon>
        <taxon>Alveolata</taxon>
        <taxon>Ciliophora</taxon>
        <taxon>Postciliodesmatophora</taxon>
        <taxon>Heterotrichea</taxon>
        <taxon>Heterotrichida</taxon>
        <taxon>Blepharismidae</taxon>
        <taxon>Blepharisma</taxon>
    </lineage>
</organism>
<dbReference type="Proteomes" id="UP001162131">
    <property type="component" value="Unassembled WGS sequence"/>
</dbReference>
<gene>
    <name evidence="1" type="ORF">BSTOLATCC_MIC53834</name>
</gene>
<dbReference type="AlphaFoldDB" id="A0AAU9JZK4"/>
<reference evidence="1" key="1">
    <citation type="submission" date="2021-09" db="EMBL/GenBank/DDBJ databases">
        <authorList>
            <consortium name="AG Swart"/>
            <person name="Singh M."/>
            <person name="Singh A."/>
            <person name="Seah K."/>
            <person name="Emmerich C."/>
        </authorList>
    </citation>
    <scope>NUCLEOTIDE SEQUENCE</scope>
    <source>
        <strain evidence="1">ATCC30299</strain>
    </source>
</reference>
<proteinExistence type="predicted"/>
<accession>A0AAU9JZK4</accession>
<comment type="caution">
    <text evidence="1">The sequence shown here is derived from an EMBL/GenBank/DDBJ whole genome shotgun (WGS) entry which is preliminary data.</text>
</comment>
<evidence type="ECO:0000313" key="1">
    <source>
        <dbReference type="EMBL" id="CAG9331772.1"/>
    </source>
</evidence>
<sequence>MSGTEVSDDLSATSTPIMFMSPESSVKKIKIVSAELLKRLGIEGKKRFTKTPIRCDSTRKRFIRIPRILSPRKPATPSIFRAMRGPPKLIVTYKESTNK</sequence>
<dbReference type="EMBL" id="CAJZBQ010000053">
    <property type="protein sequence ID" value="CAG9331772.1"/>
    <property type="molecule type" value="Genomic_DNA"/>
</dbReference>
<protein>
    <submittedName>
        <fullName evidence="1">Uncharacterized protein</fullName>
    </submittedName>
</protein>
<name>A0AAU9JZK4_9CILI</name>
<evidence type="ECO:0000313" key="2">
    <source>
        <dbReference type="Proteomes" id="UP001162131"/>
    </source>
</evidence>
<keyword evidence="2" id="KW-1185">Reference proteome</keyword>